<sequence length="113" mass="12335">MSATWPQLLAGCYGDGWGRRHRKKKKKKKKGITIIRACLWCKYAEREMGGGGERDGGDHRWGVVWCCGGGGGSHWGYQGIVGPISFGWALHLGGTDVEGVFLVCFGSIRLLPL</sequence>
<organism evidence="1 2">
    <name type="scientific">Prunus armeniaca</name>
    <name type="common">Apricot</name>
    <name type="synonym">Armeniaca vulgaris</name>
    <dbReference type="NCBI Taxonomy" id="36596"/>
    <lineage>
        <taxon>Eukaryota</taxon>
        <taxon>Viridiplantae</taxon>
        <taxon>Streptophyta</taxon>
        <taxon>Embryophyta</taxon>
        <taxon>Tracheophyta</taxon>
        <taxon>Spermatophyta</taxon>
        <taxon>Magnoliopsida</taxon>
        <taxon>eudicotyledons</taxon>
        <taxon>Gunneridae</taxon>
        <taxon>Pentapetalae</taxon>
        <taxon>rosids</taxon>
        <taxon>fabids</taxon>
        <taxon>Rosales</taxon>
        <taxon>Rosaceae</taxon>
        <taxon>Amygdaloideae</taxon>
        <taxon>Amygdaleae</taxon>
        <taxon>Prunus</taxon>
    </lineage>
</organism>
<reference evidence="2" key="1">
    <citation type="journal article" date="2020" name="Genome Biol.">
        <title>Gamete binning: chromosome-level and haplotype-resolved genome assembly enabled by high-throughput single-cell sequencing of gamete genomes.</title>
        <authorList>
            <person name="Campoy J.A."/>
            <person name="Sun H."/>
            <person name="Goel M."/>
            <person name="Jiao W.-B."/>
            <person name="Folz-Donahue K."/>
            <person name="Wang N."/>
            <person name="Rubio M."/>
            <person name="Liu C."/>
            <person name="Kukat C."/>
            <person name="Ruiz D."/>
            <person name="Huettel B."/>
            <person name="Schneeberger K."/>
        </authorList>
    </citation>
    <scope>NUCLEOTIDE SEQUENCE [LARGE SCALE GENOMIC DNA]</scope>
    <source>
        <strain evidence="2">cv. Rojo Pasion</strain>
    </source>
</reference>
<gene>
    <name evidence="1" type="ORF">ORAREDHAP_LOCUS38222</name>
</gene>
<dbReference type="Proteomes" id="UP000507245">
    <property type="component" value="Unassembled WGS sequence"/>
</dbReference>
<dbReference type="EMBL" id="CAEKKB010000006">
    <property type="protein sequence ID" value="CAB4314102.1"/>
    <property type="molecule type" value="Genomic_DNA"/>
</dbReference>
<dbReference type="AlphaFoldDB" id="A0A6J5XPP9"/>
<protein>
    <submittedName>
        <fullName evidence="1">Uncharacterized protein</fullName>
    </submittedName>
</protein>
<name>A0A6J5XPP9_PRUAR</name>
<proteinExistence type="predicted"/>
<evidence type="ECO:0000313" key="2">
    <source>
        <dbReference type="Proteomes" id="UP000507245"/>
    </source>
</evidence>
<keyword evidence="2" id="KW-1185">Reference proteome</keyword>
<accession>A0A6J5XPP9</accession>
<evidence type="ECO:0000313" key="1">
    <source>
        <dbReference type="EMBL" id="CAB4314102.1"/>
    </source>
</evidence>